<gene>
    <name evidence="1" type="ORF">BK138_19655</name>
</gene>
<accession>A0A1R1EN04</accession>
<name>A0A1R1EN04_9BACL</name>
<dbReference type="STRING" id="297318.BK138_19655"/>
<dbReference type="AlphaFoldDB" id="A0A1R1EN04"/>
<keyword evidence="2" id="KW-1185">Reference proteome</keyword>
<dbReference type="EMBL" id="MRTP01000005">
    <property type="protein sequence ID" value="OMF53122.1"/>
    <property type="molecule type" value="Genomic_DNA"/>
</dbReference>
<evidence type="ECO:0000313" key="1">
    <source>
        <dbReference type="EMBL" id="OMF53122.1"/>
    </source>
</evidence>
<organism evidence="1 2">
    <name type="scientific">Paenibacillus rhizosphaerae</name>
    <dbReference type="NCBI Taxonomy" id="297318"/>
    <lineage>
        <taxon>Bacteria</taxon>
        <taxon>Bacillati</taxon>
        <taxon>Bacillota</taxon>
        <taxon>Bacilli</taxon>
        <taxon>Bacillales</taxon>
        <taxon>Paenibacillaceae</taxon>
        <taxon>Paenibacillus</taxon>
    </lineage>
</organism>
<dbReference type="RefSeq" id="WP_076172201.1">
    <property type="nucleotide sequence ID" value="NZ_MRTP01000005.1"/>
</dbReference>
<dbReference type="Proteomes" id="UP000187172">
    <property type="component" value="Unassembled WGS sequence"/>
</dbReference>
<reference evidence="1 2" key="1">
    <citation type="submission" date="2016-11" db="EMBL/GenBank/DDBJ databases">
        <title>Paenibacillus species isolates.</title>
        <authorList>
            <person name="Beno S.M."/>
        </authorList>
    </citation>
    <scope>NUCLEOTIDE SEQUENCE [LARGE SCALE GENOMIC DNA]</scope>
    <source>
        <strain evidence="1 2">FSL R5-0378</strain>
    </source>
</reference>
<comment type="caution">
    <text evidence="1">The sequence shown here is derived from an EMBL/GenBank/DDBJ whole genome shotgun (WGS) entry which is preliminary data.</text>
</comment>
<evidence type="ECO:0000313" key="2">
    <source>
        <dbReference type="Proteomes" id="UP000187172"/>
    </source>
</evidence>
<protein>
    <submittedName>
        <fullName evidence="1">Uncharacterized protein</fullName>
    </submittedName>
</protein>
<proteinExistence type="predicted"/>
<sequence length="122" mass="13086">MKQEYVVDPKQAAHLLGQPVWVVLKDGTQYVGYVTGIENGQVVLSAARGRSKMTGPPTRDKEVQVSGILSALFGGGRQGNAQRQADGQPGGIMGMFGQIIPNIRVGMNMLQMIMPLMGAFKI</sequence>